<dbReference type="Gene3D" id="3.30.930.10">
    <property type="entry name" value="Bira Bifunctional Protein, Domain 2"/>
    <property type="match status" value="2"/>
</dbReference>
<comment type="similarity">
    <text evidence="1">Belongs to the class-II aminoacyl-tRNA synthetase family. Type 1 subfamily.</text>
</comment>
<evidence type="ECO:0000256" key="6">
    <source>
        <dbReference type="ARBA" id="ARBA00023146"/>
    </source>
</evidence>
<dbReference type="PRINTS" id="PR01042">
    <property type="entry name" value="TRNASYNTHASP"/>
</dbReference>
<dbReference type="PANTHER" id="PTHR22594">
    <property type="entry name" value="ASPARTYL/LYSYL-TRNA SYNTHETASE"/>
    <property type="match status" value="1"/>
</dbReference>
<evidence type="ECO:0000256" key="3">
    <source>
        <dbReference type="ARBA" id="ARBA00022741"/>
    </source>
</evidence>
<sequence length="370" mass="42196">MHFCCIHRLDWACLLVNEQLGLKYRYLQLRQPEFQKRLRFRSEFLRKIRDYLCEDRGCPRIHRSITTTRIYTKSTLAYAWPEVSMKRYGSDKPDVRFDMELENSGCGESEQFAFFVIPAGYAKVLSKPFFSKMLSLVVEKDALSLSVLPYDKVKSIDEVKAAGLSHLKPGEIAILANGTDHPWRKALGTARVLTAKELDSKGVQIYKPGFFFHWVENFPLFSKNEIGDFVSEHHPFTAPVESEVDLLYTEPAMVHGQHYDLVCNGQEVGGGSLRIHRSDMQRYVLEHILHEDVTPLRHLLEALSFGAPPHGGIALGLDRLIAIFTNAQTVRDVIAFPKTAGGRDLLSNSPDTVPNTELDRYFIRVLRDKE</sequence>
<dbReference type="InterPro" id="IPR006195">
    <property type="entry name" value="aa-tRNA-synth_II"/>
</dbReference>
<organism evidence="8 9">
    <name type="scientific">Echinococcus multilocularis</name>
    <name type="common">Fox tapeworm</name>
    <dbReference type="NCBI Taxonomy" id="6211"/>
    <lineage>
        <taxon>Eukaryota</taxon>
        <taxon>Metazoa</taxon>
        <taxon>Spiralia</taxon>
        <taxon>Lophotrochozoa</taxon>
        <taxon>Platyhelminthes</taxon>
        <taxon>Cestoda</taxon>
        <taxon>Eucestoda</taxon>
        <taxon>Cyclophyllidea</taxon>
        <taxon>Taeniidae</taxon>
        <taxon>Echinococcus</taxon>
    </lineage>
</organism>
<dbReference type="GO" id="GO:0006422">
    <property type="term" value="P:aspartyl-tRNA aminoacylation"/>
    <property type="evidence" value="ECO:0007669"/>
    <property type="project" value="TreeGrafter"/>
</dbReference>
<keyword evidence="5" id="KW-0648">Protein biosynthesis</keyword>
<reference evidence="8" key="1">
    <citation type="journal article" date="2013" name="Nature">
        <title>The genomes of four tapeworm species reveal adaptations to parasitism.</title>
        <authorList>
            <person name="Tsai I.J."/>
            <person name="Zarowiecki M."/>
            <person name="Holroyd N."/>
            <person name="Garciarrubio A."/>
            <person name="Sanchez-Flores A."/>
            <person name="Brooks K.L."/>
            <person name="Tracey A."/>
            <person name="Bobes R.J."/>
            <person name="Fragoso G."/>
            <person name="Sciutto E."/>
            <person name="Aslett M."/>
            <person name="Beasley H."/>
            <person name="Bennett H.M."/>
            <person name="Cai J."/>
            <person name="Camicia F."/>
            <person name="Clark R."/>
            <person name="Cucher M."/>
            <person name="De Silva N."/>
            <person name="Day T.A."/>
            <person name="Deplazes P."/>
            <person name="Estrada K."/>
            <person name="Fernandez C."/>
            <person name="Holland P.W."/>
            <person name="Hou J."/>
            <person name="Hu S."/>
            <person name="Huckvale T."/>
            <person name="Hung S.S."/>
            <person name="Kamenetzky L."/>
            <person name="Keane J.A."/>
            <person name="Kiss F."/>
            <person name="Koziol U."/>
            <person name="Lambert O."/>
            <person name="Liu K."/>
            <person name="Luo X."/>
            <person name="Luo Y."/>
            <person name="Macchiaroli N."/>
            <person name="Nichol S."/>
            <person name="Paps J."/>
            <person name="Parkinson J."/>
            <person name="Pouchkina-Stantcheva N."/>
            <person name="Riddiford N."/>
            <person name="Rosenzvit M."/>
            <person name="Salinas G."/>
            <person name="Wasmuth J.D."/>
            <person name="Zamanian M."/>
            <person name="Zheng Y."/>
            <person name="Cai X."/>
            <person name="Soberon X."/>
            <person name="Olson P.D."/>
            <person name="Laclette J.P."/>
            <person name="Brehm K."/>
            <person name="Berriman M."/>
            <person name="Garciarrubio A."/>
            <person name="Bobes R.J."/>
            <person name="Fragoso G."/>
            <person name="Sanchez-Flores A."/>
            <person name="Estrada K."/>
            <person name="Cevallos M.A."/>
            <person name="Morett E."/>
            <person name="Gonzalez V."/>
            <person name="Portillo T."/>
            <person name="Ochoa-Leyva A."/>
            <person name="Jose M.V."/>
            <person name="Sciutto E."/>
            <person name="Landa A."/>
            <person name="Jimenez L."/>
            <person name="Valdes V."/>
            <person name="Carrero J.C."/>
            <person name="Larralde C."/>
            <person name="Morales-Montor J."/>
            <person name="Limon-Lason J."/>
            <person name="Soberon X."/>
            <person name="Laclette J.P."/>
        </authorList>
    </citation>
    <scope>NUCLEOTIDE SEQUENCE [LARGE SCALE GENOMIC DNA]</scope>
</reference>
<dbReference type="Proteomes" id="UP000017246">
    <property type="component" value="Unassembled WGS sequence"/>
</dbReference>
<evidence type="ECO:0000256" key="2">
    <source>
        <dbReference type="ARBA" id="ARBA00022598"/>
    </source>
</evidence>
<dbReference type="OrthoDB" id="439710at2759"/>
<dbReference type="PANTHER" id="PTHR22594:SF5">
    <property type="entry name" value="ASPARTATE--TRNA LIGASE, MITOCHONDRIAL"/>
    <property type="match status" value="1"/>
</dbReference>
<dbReference type="GO" id="GO:0004815">
    <property type="term" value="F:aspartate-tRNA ligase activity"/>
    <property type="evidence" value="ECO:0007669"/>
    <property type="project" value="TreeGrafter"/>
</dbReference>
<dbReference type="PROSITE" id="PS50862">
    <property type="entry name" value="AA_TRNA_LIGASE_II"/>
    <property type="match status" value="1"/>
</dbReference>
<dbReference type="InterPro" id="IPR004364">
    <property type="entry name" value="Aa-tRNA-synt_II"/>
</dbReference>
<keyword evidence="2" id="KW-0436">Ligase</keyword>
<feature type="domain" description="Aminoacyl-transfer RNA synthetases class-II family profile" evidence="7">
    <location>
        <begin position="15"/>
        <end position="337"/>
    </location>
</feature>
<evidence type="ECO:0000256" key="4">
    <source>
        <dbReference type="ARBA" id="ARBA00022840"/>
    </source>
</evidence>
<evidence type="ECO:0000313" key="9">
    <source>
        <dbReference type="Proteomes" id="UP000017246"/>
    </source>
</evidence>
<dbReference type="GO" id="GO:0005524">
    <property type="term" value="F:ATP binding"/>
    <property type="evidence" value="ECO:0007669"/>
    <property type="project" value="UniProtKB-KW"/>
</dbReference>
<name>A0A0S4MI74_ECHMU</name>
<evidence type="ECO:0000256" key="5">
    <source>
        <dbReference type="ARBA" id="ARBA00022917"/>
    </source>
</evidence>
<dbReference type="Gene3D" id="3.30.1360.30">
    <property type="entry name" value="GAD-like domain"/>
    <property type="match status" value="1"/>
</dbReference>
<evidence type="ECO:0000256" key="1">
    <source>
        <dbReference type="ARBA" id="ARBA00006303"/>
    </source>
</evidence>
<dbReference type="EMBL" id="LN902841">
    <property type="protein sequence ID" value="CUT98541.1"/>
    <property type="molecule type" value="Genomic_DNA"/>
</dbReference>
<dbReference type="SUPFAM" id="SSF55681">
    <property type="entry name" value="Class II aaRS and biotin synthetases"/>
    <property type="match status" value="1"/>
</dbReference>
<protein>
    <submittedName>
        <fullName evidence="8">Aspartyl-tRNA synthetase</fullName>
    </submittedName>
</protein>
<dbReference type="InterPro" id="IPR004115">
    <property type="entry name" value="GAD-like_sf"/>
</dbReference>
<keyword evidence="3" id="KW-0547">Nucleotide-binding</keyword>
<reference evidence="8" key="2">
    <citation type="submission" date="2015-11" db="EMBL/GenBank/DDBJ databases">
        <authorList>
            <person name="Zhang Y."/>
            <person name="Guo Z."/>
        </authorList>
    </citation>
    <scope>NUCLEOTIDE SEQUENCE</scope>
</reference>
<evidence type="ECO:0000313" key="8">
    <source>
        <dbReference type="EMBL" id="CUT98541.1"/>
    </source>
</evidence>
<keyword evidence="6 8" id="KW-0030">Aminoacyl-tRNA synthetase</keyword>
<keyword evidence="9" id="KW-1185">Reference proteome</keyword>
<evidence type="ECO:0000259" key="7">
    <source>
        <dbReference type="PROSITE" id="PS50862"/>
    </source>
</evidence>
<dbReference type="InterPro" id="IPR045864">
    <property type="entry name" value="aa-tRNA-synth_II/BPL/LPL"/>
</dbReference>
<accession>A0A0S4MI74</accession>
<dbReference type="AlphaFoldDB" id="A0A0S4MI74"/>
<dbReference type="STRING" id="6211.A0A0S4MI74"/>
<dbReference type="GO" id="GO:0005739">
    <property type="term" value="C:mitochondrion"/>
    <property type="evidence" value="ECO:0007669"/>
    <property type="project" value="TreeGrafter"/>
</dbReference>
<dbReference type="InterPro" id="IPR002312">
    <property type="entry name" value="Asp/Asn-tRNA-synth_IIb"/>
</dbReference>
<keyword evidence="4" id="KW-0067">ATP-binding</keyword>
<dbReference type="Pfam" id="PF00152">
    <property type="entry name" value="tRNA-synt_2"/>
    <property type="match status" value="1"/>
</dbReference>
<proteinExistence type="inferred from homology"/>